<dbReference type="InterPro" id="IPR006566">
    <property type="entry name" value="FBD"/>
</dbReference>
<evidence type="ECO:0000259" key="1">
    <source>
        <dbReference type="PROSITE" id="PS50181"/>
    </source>
</evidence>
<dbReference type="InterPro" id="IPR055411">
    <property type="entry name" value="LRR_FXL15/At3g58940/PEG3-like"/>
</dbReference>
<dbReference type="Pfam" id="PF00646">
    <property type="entry name" value="F-box"/>
    <property type="match status" value="1"/>
</dbReference>
<reference evidence="2 3" key="1">
    <citation type="submission" date="2019-07" db="EMBL/GenBank/DDBJ databases">
        <title>De Novo Assembly of kiwifruit Actinidia rufa.</title>
        <authorList>
            <person name="Sugita-Konishi S."/>
            <person name="Sato K."/>
            <person name="Mori E."/>
            <person name="Abe Y."/>
            <person name="Kisaki G."/>
            <person name="Hamano K."/>
            <person name="Suezawa K."/>
            <person name="Otani M."/>
            <person name="Fukuda T."/>
            <person name="Manabe T."/>
            <person name="Gomi K."/>
            <person name="Tabuchi M."/>
            <person name="Akimitsu K."/>
            <person name="Kataoka I."/>
        </authorList>
    </citation>
    <scope>NUCLEOTIDE SEQUENCE [LARGE SCALE GENOMIC DNA]</scope>
    <source>
        <strain evidence="3">cv. Fuchu</strain>
    </source>
</reference>
<dbReference type="PANTHER" id="PTHR31900:SF32">
    <property type="entry name" value="F-BOX_RNI_FBD-LIKE DOMAIN PROTEIN"/>
    <property type="match status" value="1"/>
</dbReference>
<dbReference type="CDD" id="cd22160">
    <property type="entry name" value="F-box_AtFBL13-like"/>
    <property type="match status" value="1"/>
</dbReference>
<evidence type="ECO:0000313" key="2">
    <source>
        <dbReference type="EMBL" id="GFY91802.1"/>
    </source>
</evidence>
<comment type="caution">
    <text evidence="2">The sequence shown here is derived from an EMBL/GenBank/DDBJ whole genome shotgun (WGS) entry which is preliminary data.</text>
</comment>
<dbReference type="Proteomes" id="UP000585474">
    <property type="component" value="Unassembled WGS sequence"/>
</dbReference>
<dbReference type="SUPFAM" id="SSF81383">
    <property type="entry name" value="F-box domain"/>
    <property type="match status" value="1"/>
</dbReference>
<dbReference type="PROSITE" id="PS50181">
    <property type="entry name" value="FBOX"/>
    <property type="match status" value="1"/>
</dbReference>
<dbReference type="Gene3D" id="1.20.1280.50">
    <property type="match status" value="1"/>
</dbReference>
<dbReference type="AlphaFoldDB" id="A0A7J0EZE1"/>
<dbReference type="InterPro" id="IPR032675">
    <property type="entry name" value="LRR_dom_sf"/>
</dbReference>
<protein>
    <recommendedName>
        <fullName evidence="1">F-box domain-containing protein</fullName>
    </recommendedName>
</protein>
<dbReference type="InterPro" id="IPR001810">
    <property type="entry name" value="F-box_dom"/>
</dbReference>
<dbReference type="InterPro" id="IPR036047">
    <property type="entry name" value="F-box-like_dom_sf"/>
</dbReference>
<gene>
    <name evidence="2" type="ORF">Acr_08g0001980</name>
</gene>
<dbReference type="OrthoDB" id="1939276at2759"/>
<feature type="domain" description="F-box" evidence="1">
    <location>
        <begin position="31"/>
        <end position="79"/>
    </location>
</feature>
<dbReference type="Gene3D" id="3.80.10.10">
    <property type="entry name" value="Ribonuclease Inhibitor"/>
    <property type="match status" value="1"/>
</dbReference>
<keyword evidence="3" id="KW-1185">Reference proteome</keyword>
<organism evidence="2 3">
    <name type="scientific">Actinidia rufa</name>
    <dbReference type="NCBI Taxonomy" id="165716"/>
    <lineage>
        <taxon>Eukaryota</taxon>
        <taxon>Viridiplantae</taxon>
        <taxon>Streptophyta</taxon>
        <taxon>Embryophyta</taxon>
        <taxon>Tracheophyta</taxon>
        <taxon>Spermatophyta</taxon>
        <taxon>Magnoliopsida</taxon>
        <taxon>eudicotyledons</taxon>
        <taxon>Gunneridae</taxon>
        <taxon>Pentapetalae</taxon>
        <taxon>asterids</taxon>
        <taxon>Ericales</taxon>
        <taxon>Actinidiaceae</taxon>
        <taxon>Actinidia</taxon>
    </lineage>
</organism>
<proteinExistence type="predicted"/>
<dbReference type="Pfam" id="PF24758">
    <property type="entry name" value="LRR_At5g56370"/>
    <property type="match status" value="1"/>
</dbReference>
<dbReference type="EMBL" id="BJWL01000008">
    <property type="protein sequence ID" value="GFY91802.1"/>
    <property type="molecule type" value="Genomic_DNA"/>
</dbReference>
<dbReference type="Pfam" id="PF08387">
    <property type="entry name" value="FBD"/>
    <property type="match status" value="1"/>
</dbReference>
<sequence>MSTRRRNRRRRNYFIDDYSESDFDSGNRHAADRISDLPDSILVHILSLLPIEDAIKTDVLSKRWQFLWTHVPSLLFRHRRPYRNGGDIDETSDDIDEVSDFVAFVDKTLVLCSGSEVKKFGVMPKGAVRWNSLKKLSIGYAKLSDDVIRRILEGCPVLEILEFHHYEGFSHLHIGNASLKKLILREFWGDEDEGDGEDESRLEIWAPYLQSLEILGCLGRNFRLMNGSSLVDATLNCHIVSCEDDRDDVYERIQNVFRGFLVSLVHVKSLTLGIWALQCFWEIRDELFNFDEEHYWTSRKRTFRCLTLHLKKVTFTRLGGYSYDSNFPLVQFLLKNARVLQKMVINMAGETSKPPEEFFQAAQKLLSFPRCSPDAVVMFYK</sequence>
<dbReference type="InterPro" id="IPR050232">
    <property type="entry name" value="FBL13/AtMIF1-like"/>
</dbReference>
<accession>A0A7J0EZE1</accession>
<dbReference type="SUPFAM" id="SSF52047">
    <property type="entry name" value="RNI-like"/>
    <property type="match status" value="1"/>
</dbReference>
<name>A0A7J0EZE1_9ERIC</name>
<dbReference type="InterPro" id="IPR053781">
    <property type="entry name" value="F-box_AtFBL13-like"/>
</dbReference>
<evidence type="ECO:0000313" key="3">
    <source>
        <dbReference type="Proteomes" id="UP000585474"/>
    </source>
</evidence>
<dbReference type="PANTHER" id="PTHR31900">
    <property type="entry name" value="F-BOX/RNI SUPERFAMILY PROTEIN-RELATED"/>
    <property type="match status" value="1"/>
</dbReference>